<evidence type="ECO:0000313" key="2">
    <source>
        <dbReference type="Proteomes" id="UP001055879"/>
    </source>
</evidence>
<comment type="caution">
    <text evidence="1">The sequence shown here is derived from an EMBL/GenBank/DDBJ whole genome shotgun (WGS) entry which is preliminary data.</text>
</comment>
<name>A0ACB9ABJ2_ARCLA</name>
<reference evidence="2" key="1">
    <citation type="journal article" date="2022" name="Mol. Ecol. Resour.">
        <title>The genomes of chicory, endive, great burdock and yacon provide insights into Asteraceae palaeo-polyploidization history and plant inulin production.</title>
        <authorList>
            <person name="Fan W."/>
            <person name="Wang S."/>
            <person name="Wang H."/>
            <person name="Wang A."/>
            <person name="Jiang F."/>
            <person name="Liu H."/>
            <person name="Zhao H."/>
            <person name="Xu D."/>
            <person name="Zhang Y."/>
        </authorList>
    </citation>
    <scope>NUCLEOTIDE SEQUENCE [LARGE SCALE GENOMIC DNA]</scope>
    <source>
        <strain evidence="2">cv. Niubang</strain>
    </source>
</reference>
<accession>A0ACB9ABJ2</accession>
<dbReference type="EMBL" id="CM042054">
    <property type="protein sequence ID" value="KAI3707609.1"/>
    <property type="molecule type" value="Genomic_DNA"/>
</dbReference>
<keyword evidence="2" id="KW-1185">Reference proteome</keyword>
<evidence type="ECO:0000313" key="1">
    <source>
        <dbReference type="EMBL" id="KAI3707609.1"/>
    </source>
</evidence>
<proteinExistence type="predicted"/>
<sequence length="220" mass="24388">MPGLTIGDSLPNLQIDTTHGTIKLHDYVADSFTIIFSHPGDFTPVCTTELGAMAAYSHKFAERGVKLLGLSCDDLNSHKEWIKDIEAYNNGKKVTYPIGADPTREIIKQLNMVDPDERDPSGDIVPSRALHIVGPDKKIKLSFLYPASTGRNLDEVIRALDSLQKACKYKIATPANWKEGEEVVIAPSVSDDEARKMFPAGFKTAHLPSNKHYLRFTHVQ</sequence>
<dbReference type="Proteomes" id="UP001055879">
    <property type="component" value="Linkage Group LG08"/>
</dbReference>
<reference evidence="1 2" key="2">
    <citation type="journal article" date="2022" name="Mol. Ecol. Resour.">
        <title>The genomes of chicory, endive, great burdock and yacon provide insights into Asteraceae paleo-polyploidization history and plant inulin production.</title>
        <authorList>
            <person name="Fan W."/>
            <person name="Wang S."/>
            <person name="Wang H."/>
            <person name="Wang A."/>
            <person name="Jiang F."/>
            <person name="Liu H."/>
            <person name="Zhao H."/>
            <person name="Xu D."/>
            <person name="Zhang Y."/>
        </authorList>
    </citation>
    <scope>NUCLEOTIDE SEQUENCE [LARGE SCALE GENOMIC DNA]</scope>
    <source>
        <strain evidence="2">cv. Niubang</strain>
    </source>
</reference>
<gene>
    <name evidence="1" type="ORF">L6452_26235</name>
</gene>
<protein>
    <submittedName>
        <fullName evidence="1">Uncharacterized protein</fullName>
    </submittedName>
</protein>
<organism evidence="1 2">
    <name type="scientific">Arctium lappa</name>
    <name type="common">Greater burdock</name>
    <name type="synonym">Lappa major</name>
    <dbReference type="NCBI Taxonomy" id="4217"/>
    <lineage>
        <taxon>Eukaryota</taxon>
        <taxon>Viridiplantae</taxon>
        <taxon>Streptophyta</taxon>
        <taxon>Embryophyta</taxon>
        <taxon>Tracheophyta</taxon>
        <taxon>Spermatophyta</taxon>
        <taxon>Magnoliopsida</taxon>
        <taxon>eudicotyledons</taxon>
        <taxon>Gunneridae</taxon>
        <taxon>Pentapetalae</taxon>
        <taxon>asterids</taxon>
        <taxon>campanulids</taxon>
        <taxon>Asterales</taxon>
        <taxon>Asteraceae</taxon>
        <taxon>Carduoideae</taxon>
        <taxon>Cardueae</taxon>
        <taxon>Arctiinae</taxon>
        <taxon>Arctium</taxon>
    </lineage>
</organism>